<gene>
    <name evidence="1" type="ORF">HBF25_10555</name>
</gene>
<proteinExistence type="predicted"/>
<dbReference type="RefSeq" id="WP_166948162.1">
    <property type="nucleotide sequence ID" value="NZ_JAARLZ010000005.1"/>
</dbReference>
<reference evidence="1 2" key="1">
    <citation type="submission" date="2020-03" db="EMBL/GenBank/DDBJ databases">
        <authorList>
            <person name="Lai Q."/>
        </authorList>
    </citation>
    <scope>NUCLEOTIDE SEQUENCE [LARGE SCALE GENOMIC DNA]</scope>
    <source>
        <strain evidence="1 2">CCUG 25036</strain>
    </source>
</reference>
<name>A0A7X5UAM5_9GAMM</name>
<keyword evidence="1" id="KW-0808">Transferase</keyword>
<organism evidence="1 2">
    <name type="scientific">Luteibacter anthropi</name>
    <dbReference type="NCBI Taxonomy" id="564369"/>
    <lineage>
        <taxon>Bacteria</taxon>
        <taxon>Pseudomonadati</taxon>
        <taxon>Pseudomonadota</taxon>
        <taxon>Gammaproteobacteria</taxon>
        <taxon>Lysobacterales</taxon>
        <taxon>Rhodanobacteraceae</taxon>
        <taxon>Luteibacter</taxon>
    </lineage>
</organism>
<dbReference type="Pfam" id="PF07395">
    <property type="entry name" value="Mig-14"/>
    <property type="match status" value="1"/>
</dbReference>
<dbReference type="SUPFAM" id="SSF55729">
    <property type="entry name" value="Acyl-CoA N-acyltransferases (Nat)"/>
    <property type="match status" value="1"/>
</dbReference>
<dbReference type="InterPro" id="IPR016181">
    <property type="entry name" value="Acyl_CoA_acyltransferase"/>
</dbReference>
<protein>
    <submittedName>
        <fullName evidence="1">GNAT family N-acetyltransferase</fullName>
    </submittedName>
</protein>
<keyword evidence="2" id="KW-1185">Reference proteome</keyword>
<dbReference type="AlphaFoldDB" id="A0A7X5UAM5"/>
<dbReference type="EMBL" id="JAARLZ010000005">
    <property type="protein sequence ID" value="NII06827.1"/>
    <property type="molecule type" value="Genomic_DNA"/>
</dbReference>
<dbReference type="Proteomes" id="UP000490980">
    <property type="component" value="Unassembled WGS sequence"/>
</dbReference>
<evidence type="ECO:0000313" key="1">
    <source>
        <dbReference type="EMBL" id="NII06827.1"/>
    </source>
</evidence>
<sequence>MLKKILSGWQRSDHDTYRRAYERFGGSLCAHPAILAHLDSRGAGPVAFYHKEVQGQIVGAYFVDSNDVIAHPVTKAPVIFDNIILPMDPGHRTYLPARSKRLSHRHRGQFLNFAYGALNRRTICLVKDEFSQKTRKNRRAELNRFLDQGGEIHSVDSFGDDELARIYRELFIMRWPGGHPGHRHDELAAFIGAIRSMMFGHVLFYKGRPCAYDLIYRAECPRWVYFDDHNGAMDPELNHFGLGSILLWLNIQTAREQCAGLGKEMIFSLGGAYEKWSYKKMWSHEHRLGRSLI</sequence>
<accession>A0A7X5UAM5</accession>
<dbReference type="InterPro" id="IPR009977">
    <property type="entry name" value="Mig-14"/>
</dbReference>
<evidence type="ECO:0000313" key="2">
    <source>
        <dbReference type="Proteomes" id="UP000490980"/>
    </source>
</evidence>
<comment type="caution">
    <text evidence="1">The sequence shown here is derived from an EMBL/GenBank/DDBJ whole genome shotgun (WGS) entry which is preliminary data.</text>
</comment>
<dbReference type="GO" id="GO:0016740">
    <property type="term" value="F:transferase activity"/>
    <property type="evidence" value="ECO:0007669"/>
    <property type="project" value="UniProtKB-KW"/>
</dbReference>